<dbReference type="AlphaFoldDB" id="A0A5J4T4X7"/>
<name>A0A5J4T4X7_9EUKA</name>
<comment type="caution">
    <text evidence="1">The sequence shown here is derived from an EMBL/GenBank/DDBJ whole genome shotgun (WGS) entry which is preliminary data.</text>
</comment>
<organism evidence="1 2">
    <name type="scientific">Streblomastix strix</name>
    <dbReference type="NCBI Taxonomy" id="222440"/>
    <lineage>
        <taxon>Eukaryota</taxon>
        <taxon>Metamonada</taxon>
        <taxon>Preaxostyla</taxon>
        <taxon>Oxymonadida</taxon>
        <taxon>Streblomastigidae</taxon>
        <taxon>Streblomastix</taxon>
    </lineage>
</organism>
<reference evidence="1 2" key="1">
    <citation type="submission" date="2019-03" db="EMBL/GenBank/DDBJ databases">
        <title>Single cell metagenomics reveals metabolic interactions within the superorganism composed of flagellate Streblomastix strix and complex community of Bacteroidetes bacteria on its surface.</title>
        <authorList>
            <person name="Treitli S.C."/>
            <person name="Kolisko M."/>
            <person name="Husnik F."/>
            <person name="Keeling P."/>
            <person name="Hampl V."/>
        </authorList>
    </citation>
    <scope>NUCLEOTIDE SEQUENCE [LARGE SCALE GENOMIC DNA]</scope>
    <source>
        <strain evidence="1">ST1C</strain>
    </source>
</reference>
<evidence type="ECO:0000313" key="2">
    <source>
        <dbReference type="Proteomes" id="UP000324800"/>
    </source>
</evidence>
<proteinExistence type="predicted"/>
<dbReference type="EMBL" id="SNRW01038081">
    <property type="protein sequence ID" value="KAA6353456.1"/>
    <property type="molecule type" value="Genomic_DNA"/>
</dbReference>
<sequence>MRSSIGQKLSIISPSACDCRLTGDPRAETTNPVTEECEELILEPTDREYFCKVNYQPDFCTCTSSIHPDNEQ</sequence>
<protein>
    <submittedName>
        <fullName evidence="1">Uncharacterized protein</fullName>
    </submittedName>
</protein>
<gene>
    <name evidence="1" type="ORF">EZS28_051017</name>
</gene>
<accession>A0A5J4T4X7</accession>
<evidence type="ECO:0000313" key="1">
    <source>
        <dbReference type="EMBL" id="KAA6353456.1"/>
    </source>
</evidence>
<dbReference type="Proteomes" id="UP000324800">
    <property type="component" value="Unassembled WGS sequence"/>
</dbReference>